<comment type="similarity">
    <text evidence="12">Belongs to the LpxC family.</text>
</comment>
<feature type="binding site" evidence="12">
    <location>
        <position position="239"/>
    </location>
    <ligand>
        <name>Zn(2+)</name>
        <dbReference type="ChEBI" id="CHEBI:29105"/>
    </ligand>
</feature>
<dbReference type="NCBIfam" id="TIGR00325">
    <property type="entry name" value="lpxC"/>
    <property type="match status" value="1"/>
</dbReference>
<evidence type="ECO:0000256" key="2">
    <source>
        <dbReference type="ARBA" id="ARBA00002923"/>
    </source>
</evidence>
<evidence type="ECO:0000256" key="3">
    <source>
        <dbReference type="ARBA" id="ARBA00005002"/>
    </source>
</evidence>
<dbReference type="Proteomes" id="UP000249061">
    <property type="component" value="Unassembled WGS sequence"/>
</dbReference>
<dbReference type="EC" id="3.5.1.108" evidence="4 12"/>
<comment type="caution">
    <text evidence="13">The sequence shown here is derived from an EMBL/GenBank/DDBJ whole genome shotgun (WGS) entry which is preliminary data.</text>
</comment>
<dbReference type="InterPro" id="IPR004463">
    <property type="entry name" value="UDP-acyl_GlcNac_deAcase"/>
</dbReference>
<keyword evidence="7 12" id="KW-0479">Metal-binding</keyword>
<evidence type="ECO:0000256" key="1">
    <source>
        <dbReference type="ARBA" id="ARBA00001947"/>
    </source>
</evidence>
<comment type="pathway">
    <text evidence="3 12">Glycolipid biosynthesis; lipid IV(A) biosynthesis; lipid IV(A) from (3R)-3-hydroxytetradecanoyl-[acyl-carrier-protein] and UDP-N-acetyl-alpha-D-glucosamine: step 2/6.</text>
</comment>
<dbReference type="GO" id="GO:0046872">
    <property type="term" value="F:metal ion binding"/>
    <property type="evidence" value="ECO:0007669"/>
    <property type="project" value="UniProtKB-KW"/>
</dbReference>
<dbReference type="GO" id="GO:0009245">
    <property type="term" value="P:lipid A biosynthetic process"/>
    <property type="evidence" value="ECO:0007669"/>
    <property type="project" value="UniProtKB-UniRule"/>
</dbReference>
<evidence type="ECO:0000256" key="10">
    <source>
        <dbReference type="ARBA" id="ARBA00023098"/>
    </source>
</evidence>
<proteinExistence type="inferred from homology"/>
<dbReference type="GO" id="GO:0016020">
    <property type="term" value="C:membrane"/>
    <property type="evidence" value="ECO:0007669"/>
    <property type="project" value="GOC"/>
</dbReference>
<dbReference type="InterPro" id="IPR020568">
    <property type="entry name" value="Ribosomal_Su5_D2-typ_SF"/>
</dbReference>
<reference evidence="13 14" key="1">
    <citation type="submission" date="2017-08" db="EMBL/GenBank/DDBJ databases">
        <title>Infants hospitalized years apart are colonized by the same room-sourced microbial strains.</title>
        <authorList>
            <person name="Brooks B."/>
            <person name="Olm M.R."/>
            <person name="Firek B.A."/>
            <person name="Baker R."/>
            <person name="Thomas B.C."/>
            <person name="Morowitz M.J."/>
            <person name="Banfield J.F."/>
        </authorList>
    </citation>
    <scope>NUCLEOTIDE SEQUENCE [LARGE SCALE GENOMIC DNA]</scope>
    <source>
        <strain evidence="13">S2_003_000_R2_14</strain>
    </source>
</reference>
<evidence type="ECO:0000256" key="5">
    <source>
        <dbReference type="ARBA" id="ARBA00022516"/>
    </source>
</evidence>
<dbReference type="PANTHER" id="PTHR33694">
    <property type="entry name" value="UDP-3-O-ACYL-N-ACETYLGLUCOSAMINE DEACETYLASE 1, MITOCHONDRIAL-RELATED"/>
    <property type="match status" value="1"/>
</dbReference>
<evidence type="ECO:0000313" key="14">
    <source>
        <dbReference type="Proteomes" id="UP000249061"/>
    </source>
</evidence>
<keyword evidence="8 12" id="KW-0378">Hydrolase</keyword>
<gene>
    <name evidence="12" type="primary">lpxC</name>
    <name evidence="13" type="ORF">DI536_02840</name>
</gene>
<keyword evidence="5 12" id="KW-0444">Lipid biosynthesis</keyword>
<evidence type="ECO:0000313" key="13">
    <source>
        <dbReference type="EMBL" id="PZR17279.1"/>
    </source>
</evidence>
<feature type="binding site" evidence="12">
    <location>
        <position position="81"/>
    </location>
    <ligand>
        <name>Zn(2+)</name>
        <dbReference type="ChEBI" id="CHEBI:29105"/>
    </ligand>
</feature>
<dbReference type="PANTHER" id="PTHR33694:SF1">
    <property type="entry name" value="UDP-3-O-ACYL-N-ACETYLGLUCOSAMINE DEACETYLASE 1, MITOCHONDRIAL-RELATED"/>
    <property type="match status" value="1"/>
</dbReference>
<evidence type="ECO:0000256" key="7">
    <source>
        <dbReference type="ARBA" id="ARBA00022723"/>
    </source>
</evidence>
<protein>
    <recommendedName>
        <fullName evidence="4 12">UDP-3-O-acyl-N-acetylglucosamine deacetylase</fullName>
        <shortName evidence="12">UDP-3-O-acyl-GlcNAc deacetylase</shortName>
        <ecNumber evidence="4 12">3.5.1.108</ecNumber>
    </recommendedName>
    <alternativeName>
        <fullName evidence="12">UDP-3-O-[R-3-hydroxymyristoyl]-N-acetylglucosamine deacetylase</fullName>
    </alternativeName>
</protein>
<dbReference type="AlphaFoldDB" id="A0A2W5TNQ9"/>
<organism evidence="13 14">
    <name type="scientific">Archangium gephyra</name>
    <dbReference type="NCBI Taxonomy" id="48"/>
    <lineage>
        <taxon>Bacteria</taxon>
        <taxon>Pseudomonadati</taxon>
        <taxon>Myxococcota</taxon>
        <taxon>Myxococcia</taxon>
        <taxon>Myxococcales</taxon>
        <taxon>Cystobacterineae</taxon>
        <taxon>Archangiaceae</taxon>
        <taxon>Archangium</taxon>
    </lineage>
</organism>
<dbReference type="Pfam" id="PF03331">
    <property type="entry name" value="LpxC"/>
    <property type="match status" value="1"/>
</dbReference>
<sequence>MAGDFEQRTLQRTVVVEGVGLHSGTKVTLRLVPAPANSGLVFVRTDLTDKPVIPVRWDLVTDTVLATTLAHNGAKVATVEHLLAAVSGLGVDNLRMEVDGPELPIMDGSAYPFAQRMIDAGFRAQGEPRKFLVIKKTVSVTDGDKVATFSPSRRFRIDCTIDFKHPLISDQQFTLELNDQTQFLREVARARTFGFLRDVDKMRSMGLARGGSLENAVVVDDFSILNPEGLRYPDEFVRHKLLDALGDIALLGRPVLGALTAYKTGHALNQKLVAKVLSDPANYEVVPARVRDVVSGELELDEVAKVLAPSAA</sequence>
<feature type="binding site" evidence="12">
    <location>
        <position position="243"/>
    </location>
    <ligand>
        <name>Zn(2+)</name>
        <dbReference type="ChEBI" id="CHEBI:29105"/>
    </ligand>
</feature>
<dbReference type="InterPro" id="IPR015870">
    <property type="entry name" value="UDP-acyl_N-AcGlcN_deAcase_N"/>
</dbReference>
<keyword evidence="6 12" id="KW-0441">Lipid A biosynthesis</keyword>
<dbReference type="Gene3D" id="3.30.1700.10">
    <property type="entry name" value="lpxc deacetylase, domain 2"/>
    <property type="match status" value="1"/>
</dbReference>
<dbReference type="EMBL" id="QFQP01000002">
    <property type="protein sequence ID" value="PZR17279.1"/>
    <property type="molecule type" value="Genomic_DNA"/>
</dbReference>
<evidence type="ECO:0000256" key="9">
    <source>
        <dbReference type="ARBA" id="ARBA00022833"/>
    </source>
</evidence>
<evidence type="ECO:0000256" key="4">
    <source>
        <dbReference type="ARBA" id="ARBA00012745"/>
    </source>
</evidence>
<dbReference type="GO" id="GO:0103117">
    <property type="term" value="F:UDP-3-O-acyl-N-acetylglucosamine deacetylase activity"/>
    <property type="evidence" value="ECO:0007669"/>
    <property type="project" value="UniProtKB-UniRule"/>
</dbReference>
<accession>A0A2W5TNQ9</accession>
<dbReference type="SUPFAM" id="SSF54211">
    <property type="entry name" value="Ribosomal protein S5 domain 2-like"/>
    <property type="match status" value="2"/>
</dbReference>
<dbReference type="UniPathway" id="UPA00359">
    <property type="reaction ID" value="UER00478"/>
</dbReference>
<evidence type="ECO:0000256" key="11">
    <source>
        <dbReference type="ARBA" id="ARBA00024535"/>
    </source>
</evidence>
<comment type="function">
    <text evidence="2 12">Catalyzes the hydrolysis of UDP-3-O-myristoyl-N-acetylglucosamine to form UDP-3-O-myristoylglucosamine and acetate, the committed step in lipid A biosynthesis.</text>
</comment>
<feature type="active site" description="Proton donor" evidence="12">
    <location>
        <position position="266"/>
    </location>
</feature>
<dbReference type="InterPro" id="IPR011334">
    <property type="entry name" value="UDP-acyl_GlcNac_deAcase_C"/>
</dbReference>
<comment type="catalytic activity">
    <reaction evidence="11 12">
        <text>a UDP-3-O-[(3R)-3-hydroxyacyl]-N-acetyl-alpha-D-glucosamine + H2O = a UDP-3-O-[(3R)-3-hydroxyacyl]-alpha-D-glucosamine + acetate</text>
        <dbReference type="Rhea" id="RHEA:67816"/>
        <dbReference type="ChEBI" id="CHEBI:15377"/>
        <dbReference type="ChEBI" id="CHEBI:30089"/>
        <dbReference type="ChEBI" id="CHEBI:137740"/>
        <dbReference type="ChEBI" id="CHEBI:173225"/>
        <dbReference type="EC" id="3.5.1.108"/>
    </reaction>
</comment>
<name>A0A2W5TNQ9_9BACT</name>
<keyword evidence="10 12" id="KW-0443">Lipid metabolism</keyword>
<dbReference type="HAMAP" id="MF_00388">
    <property type="entry name" value="LpxC"/>
    <property type="match status" value="1"/>
</dbReference>
<keyword evidence="9 12" id="KW-0862">Zinc</keyword>
<dbReference type="Gene3D" id="3.30.230.20">
    <property type="entry name" value="lpxc deacetylase, domain 1"/>
    <property type="match status" value="1"/>
</dbReference>
<evidence type="ECO:0000256" key="6">
    <source>
        <dbReference type="ARBA" id="ARBA00022556"/>
    </source>
</evidence>
<comment type="cofactor">
    <cofactor evidence="1 12">
        <name>Zn(2+)</name>
        <dbReference type="ChEBI" id="CHEBI:29105"/>
    </cofactor>
</comment>
<evidence type="ECO:0000256" key="8">
    <source>
        <dbReference type="ARBA" id="ARBA00022801"/>
    </source>
</evidence>
<evidence type="ECO:0000256" key="12">
    <source>
        <dbReference type="HAMAP-Rule" id="MF_00388"/>
    </source>
</evidence>